<sequence length="55" mass="5898">MVRAVPHQVSDQALRPHLVTLVRRRECSSGGSGTAGWARSVGRNWVVAPASTSEI</sequence>
<name>A0A0A9CJI2_ARUDO</name>
<reference evidence="1" key="1">
    <citation type="submission" date="2014-09" db="EMBL/GenBank/DDBJ databases">
        <authorList>
            <person name="Magalhaes I.L.F."/>
            <person name="Oliveira U."/>
            <person name="Santos F.R."/>
            <person name="Vidigal T.H.D.A."/>
            <person name="Brescovit A.D."/>
            <person name="Santos A.J."/>
        </authorList>
    </citation>
    <scope>NUCLEOTIDE SEQUENCE</scope>
    <source>
        <tissue evidence="1">Shoot tissue taken approximately 20 cm above the soil surface</tissue>
    </source>
</reference>
<dbReference type="AlphaFoldDB" id="A0A0A9CJI2"/>
<protein>
    <submittedName>
        <fullName evidence="1">Uncharacterized protein</fullName>
    </submittedName>
</protein>
<reference evidence="1" key="2">
    <citation type="journal article" date="2015" name="Data Brief">
        <title>Shoot transcriptome of the giant reed, Arundo donax.</title>
        <authorList>
            <person name="Barrero R.A."/>
            <person name="Guerrero F.D."/>
            <person name="Moolhuijzen P."/>
            <person name="Goolsby J.A."/>
            <person name="Tidwell J."/>
            <person name="Bellgard S.E."/>
            <person name="Bellgard M.I."/>
        </authorList>
    </citation>
    <scope>NUCLEOTIDE SEQUENCE</scope>
    <source>
        <tissue evidence="1">Shoot tissue taken approximately 20 cm above the soil surface</tissue>
    </source>
</reference>
<organism evidence="1">
    <name type="scientific">Arundo donax</name>
    <name type="common">Giant reed</name>
    <name type="synonym">Donax arundinaceus</name>
    <dbReference type="NCBI Taxonomy" id="35708"/>
    <lineage>
        <taxon>Eukaryota</taxon>
        <taxon>Viridiplantae</taxon>
        <taxon>Streptophyta</taxon>
        <taxon>Embryophyta</taxon>
        <taxon>Tracheophyta</taxon>
        <taxon>Spermatophyta</taxon>
        <taxon>Magnoliopsida</taxon>
        <taxon>Liliopsida</taxon>
        <taxon>Poales</taxon>
        <taxon>Poaceae</taxon>
        <taxon>PACMAD clade</taxon>
        <taxon>Arundinoideae</taxon>
        <taxon>Arundineae</taxon>
        <taxon>Arundo</taxon>
    </lineage>
</organism>
<accession>A0A0A9CJI2</accession>
<evidence type="ECO:0000313" key="1">
    <source>
        <dbReference type="EMBL" id="JAD75741.1"/>
    </source>
</evidence>
<proteinExistence type="predicted"/>
<dbReference type="EMBL" id="GBRH01222154">
    <property type="protein sequence ID" value="JAD75741.1"/>
    <property type="molecule type" value="Transcribed_RNA"/>
</dbReference>